<dbReference type="Gene3D" id="3.30.1370.240">
    <property type="match status" value="1"/>
</dbReference>
<dbReference type="PROSITE" id="PS50862">
    <property type="entry name" value="AA_TRNA_LIGASE_II"/>
    <property type="match status" value="1"/>
</dbReference>
<dbReference type="SUPFAM" id="SSF55681">
    <property type="entry name" value="Class II aaRS and biotin synthetases"/>
    <property type="match status" value="1"/>
</dbReference>
<evidence type="ECO:0000256" key="3">
    <source>
        <dbReference type="ARBA" id="ARBA00022741"/>
    </source>
</evidence>
<dbReference type="GO" id="GO:0005829">
    <property type="term" value="C:cytosol"/>
    <property type="evidence" value="ECO:0007669"/>
    <property type="project" value="TreeGrafter"/>
</dbReference>
<dbReference type="Gene3D" id="3.30.930.10">
    <property type="entry name" value="Bira Bifunctional Protein, Domain 2"/>
    <property type="match status" value="1"/>
</dbReference>
<sequence length="431" mass="49364">MAKQLTDRILEYLASHDETNSLDLADEFQEDHQKIIGAIKSLETMDNLITVTPISKKEWEITAEGQHVIEYGSHEAVVYNTVPDKGIPQAELMKSVPYAKVGFSKAMVAGWIELDKNGSIPIVRKKVPFIVDTIQIHLKDLANTPENVKTEYKKRKLLQDTVTKIMHLEKGPNFSTKIEKLEADLTSDLLANGAWKNKKFKPYNFEALGAALQVGHLHPLLKVRQEFRKIFLEMGKGGYGSQGYRYDWKLEEAQKNLLRTHTTAVTARMLYKLMQEGEFKPVKYFSIDRVFRNETLDATHLAEFHQIEGVIANYRLSLGDLIGTLYEFFKKLGITQLRFKPAYNPYTEPSMEIFCFHNGLEKWIEIGNSGMFRPELLLPLNLPPDVNVLGWGLSLERPTMIKYGLNNIRDLVGPKVDMEMVYNNPICRLEK</sequence>
<evidence type="ECO:0000256" key="2">
    <source>
        <dbReference type="ARBA" id="ARBA00022598"/>
    </source>
</evidence>
<dbReference type="EMBL" id="LBMM01007497">
    <property type="protein sequence ID" value="KMQ89686.1"/>
    <property type="molecule type" value="Genomic_DNA"/>
</dbReference>
<dbReference type="Pfam" id="PF18552">
    <property type="entry name" value="PheRS_DBD1"/>
    <property type="match status" value="1"/>
</dbReference>
<keyword evidence="6 8" id="KW-0030">Aminoacyl-tRNA synthetase</keyword>
<keyword evidence="2" id="KW-0436">Ligase</keyword>
<evidence type="ECO:0000256" key="4">
    <source>
        <dbReference type="ARBA" id="ARBA00022840"/>
    </source>
</evidence>
<keyword evidence="4" id="KW-0067">ATP-binding</keyword>
<dbReference type="GO" id="GO:0004826">
    <property type="term" value="F:phenylalanine-tRNA ligase activity"/>
    <property type="evidence" value="ECO:0007669"/>
    <property type="project" value="UniProtKB-EC"/>
</dbReference>
<evidence type="ECO:0000313" key="9">
    <source>
        <dbReference type="Proteomes" id="UP000036403"/>
    </source>
</evidence>
<dbReference type="PANTHER" id="PTHR11538">
    <property type="entry name" value="PHENYLALANYL-TRNA SYNTHETASE"/>
    <property type="match status" value="1"/>
</dbReference>
<evidence type="ECO:0000313" key="8">
    <source>
        <dbReference type="EMBL" id="KMQ89686.1"/>
    </source>
</evidence>
<dbReference type="InterPro" id="IPR006195">
    <property type="entry name" value="aa-tRNA-synth_II"/>
</dbReference>
<dbReference type="EC" id="6.1.1.20" evidence="1"/>
<dbReference type="Pfam" id="PF18553">
    <property type="entry name" value="PheRS_DBD3"/>
    <property type="match status" value="1"/>
</dbReference>
<dbReference type="GO" id="GO:0006432">
    <property type="term" value="P:phenylalanyl-tRNA aminoacylation"/>
    <property type="evidence" value="ECO:0007669"/>
    <property type="project" value="TreeGrafter"/>
</dbReference>
<dbReference type="STRING" id="67767.A0A0J7KHJ7"/>
<dbReference type="InterPro" id="IPR002319">
    <property type="entry name" value="Phenylalanyl-tRNA_Synthase"/>
</dbReference>
<dbReference type="Proteomes" id="UP000036403">
    <property type="component" value="Unassembled WGS sequence"/>
</dbReference>
<keyword evidence="5" id="KW-0648">Protein biosynthesis</keyword>
<evidence type="ECO:0000256" key="1">
    <source>
        <dbReference type="ARBA" id="ARBA00012814"/>
    </source>
</evidence>
<dbReference type="GO" id="GO:0000049">
    <property type="term" value="F:tRNA binding"/>
    <property type="evidence" value="ECO:0007669"/>
    <property type="project" value="InterPro"/>
</dbReference>
<keyword evidence="9" id="KW-1185">Reference proteome</keyword>
<protein>
    <recommendedName>
        <fullName evidence="1">phenylalanine--tRNA ligase</fullName>
        <ecNumber evidence="1">6.1.1.20</ecNumber>
    </recommendedName>
</protein>
<evidence type="ECO:0000256" key="6">
    <source>
        <dbReference type="ARBA" id="ARBA00023146"/>
    </source>
</evidence>
<dbReference type="GO" id="GO:0009328">
    <property type="term" value="C:phenylalanine-tRNA ligase complex"/>
    <property type="evidence" value="ECO:0007669"/>
    <property type="project" value="TreeGrafter"/>
</dbReference>
<dbReference type="InterPro" id="IPR040725">
    <property type="entry name" value="PheRS_DBD3"/>
</dbReference>
<dbReference type="PaxDb" id="67767-A0A0J7KHJ7"/>
<reference evidence="8 9" key="1">
    <citation type="submission" date="2015-04" db="EMBL/GenBank/DDBJ databases">
        <title>Lasius niger genome sequencing.</title>
        <authorList>
            <person name="Konorov E.A."/>
            <person name="Nikitin M.A."/>
            <person name="Kirill M.V."/>
            <person name="Chang P."/>
        </authorList>
    </citation>
    <scope>NUCLEOTIDE SEQUENCE [LARGE SCALE GENOMIC DNA]</scope>
    <source>
        <tissue evidence="8">Whole</tissue>
    </source>
</reference>
<dbReference type="InterPro" id="IPR045864">
    <property type="entry name" value="aa-tRNA-synth_II/BPL/LPL"/>
</dbReference>
<dbReference type="AlphaFoldDB" id="A0A0J7KHJ7"/>
<accession>A0A0J7KHJ7</accession>
<name>A0A0J7KHJ7_LASNI</name>
<dbReference type="OrthoDB" id="238316at2759"/>
<dbReference type="InterPro" id="IPR040724">
    <property type="entry name" value="PheRS_DBD1"/>
</dbReference>
<dbReference type="PANTHER" id="PTHR11538:SF40">
    <property type="entry name" value="PHENYLALANINE--TRNA LIGASE ALPHA SUBUNIT"/>
    <property type="match status" value="1"/>
</dbReference>
<dbReference type="CDD" id="cd00496">
    <property type="entry name" value="PheRS_alpha_core"/>
    <property type="match status" value="1"/>
</dbReference>
<organism evidence="8 9">
    <name type="scientific">Lasius niger</name>
    <name type="common">Black garden ant</name>
    <dbReference type="NCBI Taxonomy" id="67767"/>
    <lineage>
        <taxon>Eukaryota</taxon>
        <taxon>Metazoa</taxon>
        <taxon>Ecdysozoa</taxon>
        <taxon>Arthropoda</taxon>
        <taxon>Hexapoda</taxon>
        <taxon>Insecta</taxon>
        <taxon>Pterygota</taxon>
        <taxon>Neoptera</taxon>
        <taxon>Endopterygota</taxon>
        <taxon>Hymenoptera</taxon>
        <taxon>Apocrita</taxon>
        <taxon>Aculeata</taxon>
        <taxon>Formicoidea</taxon>
        <taxon>Formicidae</taxon>
        <taxon>Formicinae</taxon>
        <taxon>Lasius</taxon>
        <taxon>Lasius</taxon>
    </lineage>
</organism>
<comment type="caution">
    <text evidence="8">The sequence shown here is derived from an EMBL/GenBank/DDBJ whole genome shotgun (WGS) entry which is preliminary data.</text>
</comment>
<dbReference type="Pfam" id="PF01409">
    <property type="entry name" value="tRNA-synt_2d"/>
    <property type="match status" value="1"/>
</dbReference>
<dbReference type="Gene3D" id="1.10.10.2320">
    <property type="match status" value="1"/>
</dbReference>
<proteinExistence type="predicted"/>
<evidence type="ECO:0000256" key="5">
    <source>
        <dbReference type="ARBA" id="ARBA00022917"/>
    </source>
</evidence>
<dbReference type="GO" id="GO:0005524">
    <property type="term" value="F:ATP binding"/>
    <property type="evidence" value="ECO:0007669"/>
    <property type="project" value="UniProtKB-KW"/>
</dbReference>
<evidence type="ECO:0000259" key="7">
    <source>
        <dbReference type="PROSITE" id="PS50862"/>
    </source>
</evidence>
<keyword evidence="3" id="KW-0547">Nucleotide-binding</keyword>
<gene>
    <name evidence="8" type="ORF">RF55_10658</name>
</gene>
<dbReference type="Gene3D" id="1.10.10.2330">
    <property type="match status" value="1"/>
</dbReference>
<feature type="domain" description="Aminoacyl-transfer RNA synthetases class-II family profile" evidence="7">
    <location>
        <begin position="258"/>
        <end position="414"/>
    </location>
</feature>